<feature type="transmembrane region" description="Helical" evidence="2">
    <location>
        <begin position="165"/>
        <end position="184"/>
    </location>
</feature>
<feature type="compositionally biased region" description="Pro residues" evidence="1">
    <location>
        <begin position="46"/>
        <end position="63"/>
    </location>
</feature>
<evidence type="ECO:0000256" key="1">
    <source>
        <dbReference type="SAM" id="MobiDB-lite"/>
    </source>
</evidence>
<feature type="compositionally biased region" description="Low complexity" evidence="1">
    <location>
        <begin position="20"/>
        <end position="35"/>
    </location>
</feature>
<protein>
    <recommendedName>
        <fullName evidence="3">DUF7144 domain-containing protein</fullName>
    </recommendedName>
</protein>
<evidence type="ECO:0000313" key="4">
    <source>
        <dbReference type="EMBL" id="AZQ36169.1"/>
    </source>
</evidence>
<proteinExistence type="predicted"/>
<feature type="compositionally biased region" description="Basic and acidic residues" evidence="1">
    <location>
        <begin position="1"/>
        <end position="13"/>
    </location>
</feature>
<keyword evidence="2" id="KW-0472">Membrane</keyword>
<feature type="transmembrane region" description="Helical" evidence="2">
    <location>
        <begin position="140"/>
        <end position="159"/>
    </location>
</feature>
<feature type="domain" description="DUF7144" evidence="3">
    <location>
        <begin position="73"/>
        <end position="185"/>
    </location>
</feature>
<keyword evidence="2" id="KW-1133">Transmembrane helix</keyword>
<dbReference type="InterPro" id="IPR055568">
    <property type="entry name" value="DUF7144"/>
</dbReference>
<gene>
    <name evidence="4" type="ORF">EJ357_24010</name>
</gene>
<accession>A0A3Q9EV29</accession>
<evidence type="ECO:0000313" key="5">
    <source>
        <dbReference type="Proteomes" id="UP000280298"/>
    </source>
</evidence>
<feature type="region of interest" description="Disordered" evidence="1">
    <location>
        <begin position="1"/>
        <end position="63"/>
    </location>
</feature>
<keyword evidence="5" id="KW-1185">Reference proteome</keyword>
<feature type="transmembrane region" description="Helical" evidence="2">
    <location>
        <begin position="116"/>
        <end position="135"/>
    </location>
</feature>
<feature type="transmembrane region" description="Helical" evidence="2">
    <location>
        <begin position="73"/>
        <end position="96"/>
    </location>
</feature>
<reference evidence="4 5" key="1">
    <citation type="journal article" date="2019" name="Int. J. Syst. Evol. Microbiol.">
        <title>Streptomyces cyaneochromogenes sp. nov., a blue pigment-producing actinomycete from manganese-contaminated soil.</title>
        <authorList>
            <person name="Tang X."/>
            <person name="Zhao J."/>
            <person name="Li K."/>
            <person name="Chen Z."/>
            <person name="Sun Y."/>
            <person name="Gao J."/>
        </authorList>
    </citation>
    <scope>NUCLEOTIDE SEQUENCE [LARGE SCALE GENOMIC DNA]</scope>
    <source>
        <strain evidence="4 5">MK-45</strain>
    </source>
</reference>
<dbReference type="OrthoDB" id="4482242at2"/>
<evidence type="ECO:0000256" key="2">
    <source>
        <dbReference type="SAM" id="Phobius"/>
    </source>
</evidence>
<dbReference type="EMBL" id="CP034539">
    <property type="protein sequence ID" value="AZQ36169.1"/>
    <property type="molecule type" value="Genomic_DNA"/>
</dbReference>
<evidence type="ECO:0000259" key="3">
    <source>
        <dbReference type="Pfam" id="PF23636"/>
    </source>
</evidence>
<dbReference type="AlphaFoldDB" id="A0A3Q9EV29"/>
<name>A0A3Q9EV29_9ACTN</name>
<keyword evidence="2" id="KW-0812">Transmembrane</keyword>
<sequence>MVEPTAEHARSEKWGTATMSQQQSQPQPQSQPQSQATDAAHSRPGAPGPTPAPGPTGGPRPAPAVPGWVTGGLVFAGVLMLVNGLLAVLQGISAIAEDDVYGSVGDYVFGMSLTGWGWTLLVLGVVVAAVGYGILKGAWWARITGIFVASLSMVLHFLFLPYTPVWSVIMVGIDFFVILALATAQDISESTSASTRENASAGR</sequence>
<organism evidence="4 5">
    <name type="scientific">Streptomyces cyaneochromogenes</name>
    <dbReference type="NCBI Taxonomy" id="2496836"/>
    <lineage>
        <taxon>Bacteria</taxon>
        <taxon>Bacillati</taxon>
        <taxon>Actinomycetota</taxon>
        <taxon>Actinomycetes</taxon>
        <taxon>Kitasatosporales</taxon>
        <taxon>Streptomycetaceae</taxon>
        <taxon>Streptomyces</taxon>
    </lineage>
</organism>
<dbReference type="Proteomes" id="UP000280298">
    <property type="component" value="Chromosome"/>
</dbReference>
<dbReference type="KEGG" id="scya:EJ357_24010"/>
<dbReference type="Pfam" id="PF23636">
    <property type="entry name" value="DUF7144"/>
    <property type="match status" value="1"/>
</dbReference>